<dbReference type="AlphaFoldDB" id="A0A813SJX3"/>
<dbReference type="InterPro" id="IPR001841">
    <property type="entry name" value="Znf_RING"/>
</dbReference>
<evidence type="ECO:0000259" key="5">
    <source>
        <dbReference type="PROSITE" id="PS50089"/>
    </source>
</evidence>
<feature type="region of interest" description="Disordered" evidence="4">
    <location>
        <begin position="396"/>
        <end position="443"/>
    </location>
</feature>
<name>A0A813SJX3_9BILA</name>
<feature type="domain" description="RING-type" evidence="5">
    <location>
        <begin position="453"/>
        <end position="492"/>
    </location>
</feature>
<dbReference type="PANTHER" id="PTHR13459">
    <property type="entry name" value="E3 UBIQUITIN-PROTEIN LIGASE RNF220 ISOFORM X1"/>
    <property type="match status" value="1"/>
</dbReference>
<evidence type="ECO:0000256" key="2">
    <source>
        <dbReference type="ARBA" id="ARBA00022833"/>
    </source>
</evidence>
<dbReference type="InterPro" id="IPR031824">
    <property type="entry name" value="RNF220_mid"/>
</dbReference>
<proteinExistence type="predicted"/>
<evidence type="ECO:0000256" key="3">
    <source>
        <dbReference type="PROSITE-ProRule" id="PRU00175"/>
    </source>
</evidence>
<evidence type="ECO:0000313" key="8">
    <source>
        <dbReference type="Proteomes" id="UP000663829"/>
    </source>
</evidence>
<keyword evidence="8" id="KW-1185">Reference proteome</keyword>
<dbReference type="GO" id="GO:0061630">
    <property type="term" value="F:ubiquitin protein ligase activity"/>
    <property type="evidence" value="ECO:0007669"/>
    <property type="project" value="TreeGrafter"/>
</dbReference>
<sequence length="515" mass="57496">MWPPVVQPSLSSRNYGEHHSTFDMTTAFRNVRTNGLVNNTNSSTGSEKSMAAAVAAFNGAFSVNTLIQPDMRYHTPAAANHFFNTLLHHTYPYVNAFRPLINTSTTNSASLLSSSSSSSTSESAFVPAKKFKRDTTVDCDNHLTPKSERGEISQVNGCDENRCDTPSERSSDDSFGKYSENRCRSAFDLHNPLCPICNVSLHSSDIATHIQLELEAMERCARHSKYRTNSNGGDHHLPNKVLQENNINNIDQTCKTRYETYLRVRTSRQQRLNAKLLHRRGSRETRNCPICYQTVTTNNDEEFFYTHVQQCSKKREHLAAAATAATMNQRLPMECMNRALALQASQVAANLSHVMNGYNNLIIPPTETEETDINVVDTDTENDIINERACKRIKATTSSTSLGSSSGGGGAQELSSPNQSDTSNRCQESFNSDLSFQRSPKTPEINEIDPPKCLVCLESCVKPCVSTVCWHINCEECWMKCLKEKKLCPQCDAVTAPEHLRKIFLNKVLKTDKTL</sequence>
<evidence type="ECO:0000313" key="6">
    <source>
        <dbReference type="EMBL" id="CAF0795588.1"/>
    </source>
</evidence>
<evidence type="ECO:0000256" key="1">
    <source>
        <dbReference type="ARBA" id="ARBA00022771"/>
    </source>
</evidence>
<reference evidence="6" key="1">
    <citation type="submission" date="2021-02" db="EMBL/GenBank/DDBJ databases">
        <authorList>
            <person name="Nowell W R."/>
        </authorList>
    </citation>
    <scope>NUCLEOTIDE SEQUENCE</scope>
</reference>
<keyword evidence="2" id="KW-0862">Zinc</keyword>
<feature type="region of interest" description="Disordered" evidence="4">
    <location>
        <begin position="156"/>
        <end position="175"/>
    </location>
</feature>
<feature type="compositionally biased region" description="Polar residues" evidence="4">
    <location>
        <begin position="413"/>
        <end position="440"/>
    </location>
</feature>
<dbReference type="Gene3D" id="3.30.40.10">
    <property type="entry name" value="Zinc/RING finger domain, C3HC4 (zinc finger)"/>
    <property type="match status" value="1"/>
</dbReference>
<dbReference type="InterPro" id="IPR052443">
    <property type="entry name" value="E3_ubiq-ligase_RNF220-like"/>
</dbReference>
<evidence type="ECO:0000313" key="7">
    <source>
        <dbReference type="EMBL" id="CAF3580138.1"/>
    </source>
</evidence>
<dbReference type="EMBL" id="CAJOBC010000388">
    <property type="protein sequence ID" value="CAF3580138.1"/>
    <property type="molecule type" value="Genomic_DNA"/>
</dbReference>
<dbReference type="PANTHER" id="PTHR13459:SF1">
    <property type="entry name" value="E3 UBIQUITIN-PROTEIN LIGASE RNF220 ISOFORM X1"/>
    <property type="match status" value="1"/>
</dbReference>
<dbReference type="InterPro" id="IPR013083">
    <property type="entry name" value="Znf_RING/FYVE/PHD"/>
</dbReference>
<dbReference type="Proteomes" id="UP000681722">
    <property type="component" value="Unassembled WGS sequence"/>
</dbReference>
<accession>A0A813SJX3</accession>
<dbReference type="EMBL" id="CAJNOQ010000388">
    <property type="protein sequence ID" value="CAF0795588.1"/>
    <property type="molecule type" value="Genomic_DNA"/>
</dbReference>
<keyword evidence="1 3" id="KW-0863">Zinc-finger</keyword>
<dbReference type="OrthoDB" id="9992116at2759"/>
<dbReference type="Pfam" id="PF13923">
    <property type="entry name" value="zf-C3HC4_2"/>
    <property type="match status" value="1"/>
</dbReference>
<evidence type="ECO:0000256" key="4">
    <source>
        <dbReference type="SAM" id="MobiDB-lite"/>
    </source>
</evidence>
<dbReference type="GO" id="GO:0016567">
    <property type="term" value="P:protein ubiquitination"/>
    <property type="evidence" value="ECO:0007669"/>
    <property type="project" value="TreeGrafter"/>
</dbReference>
<gene>
    <name evidence="6" type="ORF">GPM918_LOCUS3234</name>
    <name evidence="7" type="ORF">SRO942_LOCUS3234</name>
</gene>
<feature type="compositionally biased region" description="Basic and acidic residues" evidence="4">
    <location>
        <begin position="159"/>
        <end position="175"/>
    </location>
</feature>
<dbReference type="SUPFAM" id="SSF57850">
    <property type="entry name" value="RING/U-box"/>
    <property type="match status" value="1"/>
</dbReference>
<dbReference type="PROSITE" id="PS50089">
    <property type="entry name" value="ZF_RING_2"/>
    <property type="match status" value="1"/>
</dbReference>
<keyword evidence="1 3" id="KW-0479">Metal-binding</keyword>
<comment type="caution">
    <text evidence="6">The sequence shown here is derived from an EMBL/GenBank/DDBJ whole genome shotgun (WGS) entry which is preliminary data.</text>
</comment>
<organism evidence="6 8">
    <name type="scientific">Didymodactylos carnosus</name>
    <dbReference type="NCBI Taxonomy" id="1234261"/>
    <lineage>
        <taxon>Eukaryota</taxon>
        <taxon>Metazoa</taxon>
        <taxon>Spiralia</taxon>
        <taxon>Gnathifera</taxon>
        <taxon>Rotifera</taxon>
        <taxon>Eurotatoria</taxon>
        <taxon>Bdelloidea</taxon>
        <taxon>Philodinida</taxon>
        <taxon>Philodinidae</taxon>
        <taxon>Didymodactylos</taxon>
    </lineage>
</organism>
<dbReference type="Pfam" id="PF15926">
    <property type="entry name" value="RNF220"/>
    <property type="match status" value="1"/>
</dbReference>
<protein>
    <recommendedName>
        <fullName evidence="5">RING-type domain-containing protein</fullName>
    </recommendedName>
</protein>
<dbReference type="Proteomes" id="UP000663829">
    <property type="component" value="Unassembled WGS sequence"/>
</dbReference>
<dbReference type="GO" id="GO:0008270">
    <property type="term" value="F:zinc ion binding"/>
    <property type="evidence" value="ECO:0007669"/>
    <property type="project" value="UniProtKB-KW"/>
</dbReference>